<dbReference type="Pfam" id="PF00375">
    <property type="entry name" value="SDF"/>
    <property type="match status" value="1"/>
</dbReference>
<keyword evidence="10" id="KW-1185">Reference proteome</keyword>
<organism evidence="9 10">
    <name type="scientific">Rhizorhapis suberifaciens</name>
    <name type="common">corky root of lettuce</name>
    <dbReference type="NCBI Taxonomy" id="13656"/>
    <lineage>
        <taxon>Bacteria</taxon>
        <taxon>Pseudomonadati</taxon>
        <taxon>Pseudomonadota</taxon>
        <taxon>Alphaproteobacteria</taxon>
        <taxon>Sphingomonadales</taxon>
        <taxon>Sphingomonadaceae</taxon>
        <taxon>Rhizorhapis</taxon>
    </lineage>
</organism>
<evidence type="ECO:0000313" key="9">
    <source>
        <dbReference type="EMBL" id="MBB4640297.1"/>
    </source>
</evidence>
<proteinExistence type="predicted"/>
<accession>A0A840HRP9</accession>
<dbReference type="PANTHER" id="PTHR42865:SF7">
    <property type="entry name" value="PROTON_GLUTAMATE-ASPARTATE SYMPORTER"/>
    <property type="match status" value="1"/>
</dbReference>
<evidence type="ECO:0000256" key="3">
    <source>
        <dbReference type="ARBA" id="ARBA00022475"/>
    </source>
</evidence>
<keyword evidence="2" id="KW-0813">Transport</keyword>
<evidence type="ECO:0000256" key="7">
    <source>
        <dbReference type="SAM" id="MobiDB-lite"/>
    </source>
</evidence>
<dbReference type="EMBL" id="JACHOV010000002">
    <property type="protein sequence ID" value="MBB4640297.1"/>
    <property type="molecule type" value="Genomic_DNA"/>
</dbReference>
<dbReference type="PRINTS" id="PR00173">
    <property type="entry name" value="EDTRNSPORT"/>
</dbReference>
<dbReference type="GO" id="GO:0005886">
    <property type="term" value="C:plasma membrane"/>
    <property type="evidence" value="ECO:0007669"/>
    <property type="project" value="UniProtKB-SubCell"/>
</dbReference>
<feature type="compositionally biased region" description="Basic and acidic residues" evidence="7">
    <location>
        <begin position="427"/>
        <end position="442"/>
    </location>
</feature>
<feature type="transmembrane region" description="Helical" evidence="8">
    <location>
        <begin position="171"/>
        <end position="189"/>
    </location>
</feature>
<dbReference type="Gene3D" id="1.10.3860.10">
    <property type="entry name" value="Sodium:dicarboxylate symporter"/>
    <property type="match status" value="1"/>
</dbReference>
<feature type="transmembrane region" description="Helical" evidence="8">
    <location>
        <begin position="378"/>
        <end position="398"/>
    </location>
</feature>
<dbReference type="SUPFAM" id="SSF118215">
    <property type="entry name" value="Proton glutamate symport protein"/>
    <property type="match status" value="1"/>
</dbReference>
<gene>
    <name evidence="9" type="ORF">HNQ99_000585</name>
</gene>
<dbReference type="InterPro" id="IPR001991">
    <property type="entry name" value="Na-dicarboxylate_symporter"/>
</dbReference>
<keyword evidence="6 8" id="KW-0472">Membrane</keyword>
<comment type="subcellular location">
    <subcellularLocation>
        <location evidence="1">Cell membrane</location>
        <topology evidence="1">Multi-pass membrane protein</topology>
    </subcellularLocation>
</comment>
<keyword evidence="4 8" id="KW-0812">Transmembrane</keyword>
<evidence type="ECO:0000313" key="10">
    <source>
        <dbReference type="Proteomes" id="UP000575068"/>
    </source>
</evidence>
<evidence type="ECO:0000256" key="8">
    <source>
        <dbReference type="SAM" id="Phobius"/>
    </source>
</evidence>
<dbReference type="PANTHER" id="PTHR42865">
    <property type="entry name" value="PROTON/GLUTAMATE-ASPARTATE SYMPORTER"/>
    <property type="match status" value="1"/>
</dbReference>
<feature type="region of interest" description="Disordered" evidence="7">
    <location>
        <begin position="427"/>
        <end position="448"/>
    </location>
</feature>
<dbReference type="GO" id="GO:0006835">
    <property type="term" value="P:dicarboxylic acid transport"/>
    <property type="evidence" value="ECO:0007669"/>
    <property type="project" value="TreeGrafter"/>
</dbReference>
<dbReference type="AlphaFoldDB" id="A0A840HRP9"/>
<comment type="caution">
    <text evidence="9">The sequence shown here is derived from an EMBL/GenBank/DDBJ whole genome shotgun (WGS) entry which is preliminary data.</text>
</comment>
<sequence>MTSMTGSGKKSISLQWQMLIGFLVGLVLGLLVHVSAKDAEWVETVTTYVTEPIGQIFLRLLFMLVIPLLFSALVIGIAEMGEIRSLRRVGVRTLIYTLVVSSIAVAVSLLVVNLLQPGQGVDPGVARQLLANAGDGAKAILERSGESPTGIEALVNIVPSNIVSAMSTNDILAVMFFALFFGIGLVLVQTPNSQSLKNVMEGIFEIAMRLIGIVIRIAPLAIACFMFNLAALFGWDLLVRLSAYVGVVLLALGIQMFIVFSVLLAVLAKKSPLAFFRQVQEAIVMAFATASSNATLPTALRVADQQLKLPPKVARFVLTIGATANQNGTAMFEGVTVIFLAQFFGVDLTLGQQLMVMLVCILGGIGTAGVPAGSLPVVALILGMVGVPPEGIGLVLGVDRFLDMCRTTLNVTGDLVAATVISAGEKDERPVPPISEEERLARLPEVGS</sequence>
<evidence type="ECO:0000256" key="2">
    <source>
        <dbReference type="ARBA" id="ARBA00022448"/>
    </source>
</evidence>
<evidence type="ECO:0000256" key="1">
    <source>
        <dbReference type="ARBA" id="ARBA00004651"/>
    </source>
</evidence>
<keyword evidence="3" id="KW-1003">Cell membrane</keyword>
<evidence type="ECO:0000256" key="4">
    <source>
        <dbReference type="ARBA" id="ARBA00022692"/>
    </source>
</evidence>
<reference evidence="9 10" key="1">
    <citation type="submission" date="2020-08" db="EMBL/GenBank/DDBJ databases">
        <title>Genomic Encyclopedia of Type Strains, Phase IV (KMG-IV): sequencing the most valuable type-strain genomes for metagenomic binning, comparative biology and taxonomic classification.</title>
        <authorList>
            <person name="Goeker M."/>
        </authorList>
    </citation>
    <scope>NUCLEOTIDE SEQUENCE [LARGE SCALE GENOMIC DNA]</scope>
    <source>
        <strain evidence="9 10">DSM 7465</strain>
    </source>
</reference>
<dbReference type="Proteomes" id="UP000575068">
    <property type="component" value="Unassembled WGS sequence"/>
</dbReference>
<keyword evidence="5 8" id="KW-1133">Transmembrane helix</keyword>
<feature type="transmembrane region" description="Helical" evidence="8">
    <location>
        <begin position="241"/>
        <end position="268"/>
    </location>
</feature>
<feature type="transmembrane region" description="Helical" evidence="8">
    <location>
        <begin position="60"/>
        <end position="81"/>
    </location>
</feature>
<dbReference type="InterPro" id="IPR036458">
    <property type="entry name" value="Na:dicarbo_symporter_sf"/>
</dbReference>
<protein>
    <submittedName>
        <fullName evidence="9">DAACS family dicarboxylate/amino acid:cation (Na+ or H+) symporter</fullName>
    </submittedName>
</protein>
<feature type="transmembrane region" description="Helical" evidence="8">
    <location>
        <begin position="210"/>
        <end position="235"/>
    </location>
</feature>
<feature type="transmembrane region" description="Helical" evidence="8">
    <location>
        <begin position="93"/>
        <end position="115"/>
    </location>
</feature>
<dbReference type="GO" id="GO:0015293">
    <property type="term" value="F:symporter activity"/>
    <property type="evidence" value="ECO:0007669"/>
    <property type="project" value="UniProtKB-KW"/>
</dbReference>
<name>A0A840HRP9_9SPHN</name>
<evidence type="ECO:0000256" key="6">
    <source>
        <dbReference type="ARBA" id="ARBA00023136"/>
    </source>
</evidence>
<evidence type="ECO:0000256" key="5">
    <source>
        <dbReference type="ARBA" id="ARBA00022989"/>
    </source>
</evidence>